<feature type="non-terminal residue" evidence="7">
    <location>
        <position position="1"/>
    </location>
</feature>
<dbReference type="GO" id="GO:0006508">
    <property type="term" value="P:proteolysis"/>
    <property type="evidence" value="ECO:0007669"/>
    <property type="project" value="UniProtKB-KW"/>
</dbReference>
<evidence type="ECO:0000256" key="5">
    <source>
        <dbReference type="PROSITE-ProRule" id="PRU01240"/>
    </source>
</evidence>
<dbReference type="InterPro" id="IPR015500">
    <property type="entry name" value="Peptidase_S8_subtilisin-rel"/>
</dbReference>
<dbReference type="OrthoDB" id="206201at2759"/>
<comment type="similarity">
    <text evidence="1 5">Belongs to the peptidase S8 family.</text>
</comment>
<name>A0A9N9EY61_9GLOM</name>
<dbReference type="PANTHER" id="PTHR43806">
    <property type="entry name" value="PEPTIDASE S8"/>
    <property type="match status" value="1"/>
</dbReference>
<comment type="caution">
    <text evidence="7">The sequence shown here is derived from an EMBL/GenBank/DDBJ whole genome shotgun (WGS) entry which is preliminary data.</text>
</comment>
<dbReference type="InterPro" id="IPR000209">
    <property type="entry name" value="Peptidase_S8/S53_dom"/>
</dbReference>
<reference evidence="7" key="1">
    <citation type="submission" date="2021-06" db="EMBL/GenBank/DDBJ databases">
        <authorList>
            <person name="Kallberg Y."/>
            <person name="Tangrot J."/>
            <person name="Rosling A."/>
        </authorList>
    </citation>
    <scope>NUCLEOTIDE SEQUENCE</scope>
    <source>
        <strain evidence="7">UK204</strain>
    </source>
</reference>
<dbReference type="InterPro" id="IPR023827">
    <property type="entry name" value="Peptidase_S8_Asp-AS"/>
</dbReference>
<dbReference type="SUPFAM" id="SSF52743">
    <property type="entry name" value="Subtilisin-like"/>
    <property type="match status" value="1"/>
</dbReference>
<keyword evidence="8" id="KW-1185">Reference proteome</keyword>
<organism evidence="7 8">
    <name type="scientific">Funneliformis caledonium</name>
    <dbReference type="NCBI Taxonomy" id="1117310"/>
    <lineage>
        <taxon>Eukaryota</taxon>
        <taxon>Fungi</taxon>
        <taxon>Fungi incertae sedis</taxon>
        <taxon>Mucoromycota</taxon>
        <taxon>Glomeromycotina</taxon>
        <taxon>Glomeromycetes</taxon>
        <taxon>Glomerales</taxon>
        <taxon>Glomeraceae</taxon>
        <taxon>Funneliformis</taxon>
    </lineage>
</organism>
<dbReference type="PANTHER" id="PTHR43806:SF11">
    <property type="entry name" value="CEREVISIN-RELATED"/>
    <property type="match status" value="1"/>
</dbReference>
<evidence type="ECO:0000256" key="4">
    <source>
        <dbReference type="ARBA" id="ARBA00022825"/>
    </source>
</evidence>
<dbReference type="Proteomes" id="UP000789570">
    <property type="component" value="Unassembled WGS sequence"/>
</dbReference>
<dbReference type="EMBL" id="CAJVPQ010007348">
    <property type="protein sequence ID" value="CAG8695765.1"/>
    <property type="molecule type" value="Genomic_DNA"/>
</dbReference>
<keyword evidence="4" id="KW-0720">Serine protease</keyword>
<protein>
    <submittedName>
        <fullName evidence="7">470_t:CDS:1</fullName>
    </submittedName>
</protein>
<evidence type="ECO:0000256" key="1">
    <source>
        <dbReference type="ARBA" id="ARBA00011073"/>
    </source>
</evidence>
<dbReference type="InterPro" id="IPR050131">
    <property type="entry name" value="Peptidase_S8_subtilisin-like"/>
</dbReference>
<dbReference type="PRINTS" id="PR00723">
    <property type="entry name" value="SUBTILISIN"/>
</dbReference>
<dbReference type="InterPro" id="IPR036852">
    <property type="entry name" value="Peptidase_S8/S53_dom_sf"/>
</dbReference>
<dbReference type="GO" id="GO:0004252">
    <property type="term" value="F:serine-type endopeptidase activity"/>
    <property type="evidence" value="ECO:0007669"/>
    <property type="project" value="InterPro"/>
</dbReference>
<keyword evidence="2" id="KW-0645">Protease</keyword>
<dbReference type="AlphaFoldDB" id="A0A9N9EY61"/>
<dbReference type="PROSITE" id="PS00136">
    <property type="entry name" value="SUBTILASE_ASP"/>
    <property type="match status" value="1"/>
</dbReference>
<accession>A0A9N9EY61</accession>
<dbReference type="Gene3D" id="3.40.50.200">
    <property type="entry name" value="Peptidase S8/S53 domain"/>
    <property type="match status" value="2"/>
</dbReference>
<evidence type="ECO:0000256" key="2">
    <source>
        <dbReference type="ARBA" id="ARBA00022670"/>
    </source>
</evidence>
<evidence type="ECO:0000256" key="3">
    <source>
        <dbReference type="ARBA" id="ARBA00022801"/>
    </source>
</evidence>
<feature type="domain" description="Peptidase S8/S53" evidence="6">
    <location>
        <begin position="129"/>
        <end position="476"/>
    </location>
</feature>
<dbReference type="PROSITE" id="PS51892">
    <property type="entry name" value="SUBTILASE"/>
    <property type="match status" value="1"/>
</dbReference>
<keyword evidence="3" id="KW-0378">Hydrolase</keyword>
<gene>
    <name evidence="7" type="ORF">FCALED_LOCUS13208</name>
</gene>
<evidence type="ECO:0000259" key="6">
    <source>
        <dbReference type="Pfam" id="PF00082"/>
    </source>
</evidence>
<dbReference type="Pfam" id="PF00082">
    <property type="entry name" value="Peptidase_S8"/>
    <property type="match status" value="1"/>
</dbReference>
<comment type="caution">
    <text evidence="5">Lacks conserved residue(s) required for the propagation of feature annotation.</text>
</comment>
<sequence length="764" mass="86330">AILHETRANHYYVKFTSSPFDSSVDHIDAQHANFHKELNKLGINIKIKDVFKRYANGISIETDEHHVKRIAEIEHVESIDIVKIYKRINLNEKKFNQRAYDYTNLPDNVNSVHEMTGVKRVHEELKLSGKGVKVGIIDSGIDYTHPALGGCYGPGCRVAFGYNFVDDNDDPYDCLGHGTHVAAIVGGDLRVNGSGFVGVAPDVIFGAYKIFPCMKDEATDITIMKAILKAVDDGMDVINMSFTGVDSKKTFLVTLINDLIKYKRTIFVASIGNKGGRNGLFTIGMPANSQQVIGVCSFETNKVITFKAFDPKNPKFVINYMTQDVSAFPFQNAKIKLLPKKCIHDYKDFKNTIIIKDNRVENKCSQVIDATKLLGVIVINNKFKEGTLPAPPIAVINTKEADMLIKYLEKNPNLELDFSDKHGYIKPHPFAETPSVFSGWGLAEDLDIKPEICGPGGLIFSAFPVNNSTYRILSGTKFRKQNQQQFSEQLKTALMNYAIPREERNKLLASVLRQVAGLVDAYNMLTATSFAYPPKINLNDTKRDEIHLPAPSVNGYNKTFIRNYYQLEYYTRQYASVKFDNDQITVPPGSSVDVLGWLEIMPLDENKPKLTVPYAGLADDARSLPLFQTPKFPALYNYDSKKSIQKKDPIKTFTFKLLNITSGLRDYPSIHLNFTTPTQAVFTEILDVNHHLLGSMNDKKYFPFQKDILEIPKIISWDGFILSEPVSNGKYFIRVRALKMFGDINNEKDYEVWDSPKFRIERHL</sequence>
<evidence type="ECO:0000313" key="7">
    <source>
        <dbReference type="EMBL" id="CAG8695765.1"/>
    </source>
</evidence>
<evidence type="ECO:0000313" key="8">
    <source>
        <dbReference type="Proteomes" id="UP000789570"/>
    </source>
</evidence>
<proteinExistence type="inferred from homology"/>